<protein>
    <submittedName>
        <fullName evidence="1">Uncharacterized protein</fullName>
    </submittedName>
</protein>
<reference evidence="1 2" key="1">
    <citation type="submission" date="2024-04" db="EMBL/GenBank/DDBJ databases">
        <title>Complete genome sequence of Fusarium acuminatum.</title>
        <authorList>
            <person name="Lan B."/>
        </authorList>
    </citation>
    <scope>NUCLEOTIDE SEQUENCE [LARGE SCALE GENOMIC DNA]</scope>
    <source>
        <strain evidence="1">1A</strain>
    </source>
</reference>
<name>A0ABZ2X3N4_9HYPO</name>
<accession>A0ABZ2X3N4</accession>
<sequence length="276" mass="30430">MAAPQHLLTSTSSAWPEDDACPSTLRARLRHDATPATSSSINPIPYRNVYEQVHACLGSQLHAPKPEKEVPQVVKSHDPATQLREAYARMGMSLHTSAIEHLIQAHSEVQSKTMGFSEESSKALSQCKDLYSNIVYPLSATLCSSPDHPRASVAVHLNSLKRDIAAAKEEILRLQVEWDACCRTEADAWKVLNEDLGARGCGSNKVNNDVAKAAKELKKEAEAIVEDKCRLLTQLDQVRRCCISFGSIDTNLAAQDLKDEAHRATLKMMRDLFNGD</sequence>
<evidence type="ECO:0000313" key="2">
    <source>
        <dbReference type="Proteomes" id="UP001489902"/>
    </source>
</evidence>
<keyword evidence="2" id="KW-1185">Reference proteome</keyword>
<organism evidence="1 2">
    <name type="scientific">Fusarium acuminatum</name>
    <dbReference type="NCBI Taxonomy" id="5515"/>
    <lineage>
        <taxon>Eukaryota</taxon>
        <taxon>Fungi</taxon>
        <taxon>Dikarya</taxon>
        <taxon>Ascomycota</taxon>
        <taxon>Pezizomycotina</taxon>
        <taxon>Sordariomycetes</taxon>
        <taxon>Hypocreomycetidae</taxon>
        <taxon>Hypocreales</taxon>
        <taxon>Nectriaceae</taxon>
        <taxon>Fusarium</taxon>
        <taxon>Fusarium tricinctum species complex</taxon>
    </lineage>
</organism>
<dbReference type="Proteomes" id="UP001489902">
    <property type="component" value="Chromosome 5"/>
</dbReference>
<dbReference type="EMBL" id="CP151264">
    <property type="protein sequence ID" value="WZH47686.1"/>
    <property type="molecule type" value="Genomic_DNA"/>
</dbReference>
<evidence type="ECO:0000313" key="1">
    <source>
        <dbReference type="EMBL" id="WZH47686.1"/>
    </source>
</evidence>
<proteinExistence type="predicted"/>
<gene>
    <name evidence="1" type="ORF">QYS62_008844</name>
</gene>